<accession>A0A135ST92</accession>
<gene>
    <name evidence="1" type="ORF">CNYM01_12638</name>
</gene>
<reference evidence="1 2" key="1">
    <citation type="submission" date="2014-02" db="EMBL/GenBank/DDBJ databases">
        <title>The genome sequence of Colletotrichum nymphaeae SA-01.</title>
        <authorList>
            <person name="Baroncelli R."/>
            <person name="Thon M.R."/>
        </authorList>
    </citation>
    <scope>NUCLEOTIDE SEQUENCE [LARGE SCALE GENOMIC DNA]</scope>
    <source>
        <strain evidence="1 2">SA-01</strain>
    </source>
</reference>
<protein>
    <submittedName>
        <fullName evidence="1">Uncharacterized protein</fullName>
    </submittedName>
</protein>
<dbReference type="AlphaFoldDB" id="A0A135ST92"/>
<keyword evidence="2" id="KW-1185">Reference proteome</keyword>
<dbReference type="EMBL" id="JEMN01001367">
    <property type="protein sequence ID" value="KXH39112.1"/>
    <property type="molecule type" value="Genomic_DNA"/>
</dbReference>
<comment type="caution">
    <text evidence="1">The sequence shown here is derived from an EMBL/GenBank/DDBJ whole genome shotgun (WGS) entry which is preliminary data.</text>
</comment>
<organism evidence="1 2">
    <name type="scientific">Colletotrichum nymphaeae SA-01</name>
    <dbReference type="NCBI Taxonomy" id="1460502"/>
    <lineage>
        <taxon>Eukaryota</taxon>
        <taxon>Fungi</taxon>
        <taxon>Dikarya</taxon>
        <taxon>Ascomycota</taxon>
        <taxon>Pezizomycotina</taxon>
        <taxon>Sordariomycetes</taxon>
        <taxon>Hypocreomycetidae</taxon>
        <taxon>Glomerellales</taxon>
        <taxon>Glomerellaceae</taxon>
        <taxon>Colletotrichum</taxon>
        <taxon>Colletotrichum acutatum species complex</taxon>
    </lineage>
</organism>
<dbReference type="Proteomes" id="UP000070054">
    <property type="component" value="Unassembled WGS sequence"/>
</dbReference>
<sequence length="241" mass="26940">MIDMALEILPSIEVVEWDRRARPKLLQDVKRNTRVIHKRLPTEPQGFPDCLDTFNVSDSGPLSIYLSSSPDGTSHLAKTGPSPHEANLVDSFLQSSHASSNLINPLIIFHTTRQGPLIQPFHNIISTGGHRRVSIEGVSEQKILLVKSLARQEVEICLSMEWLAVLCPLVQHLNPNILQVVSPSHSSVVLLVFWATELCAEPEENPASCEPPFLKGYHQWRSSFPFSRADVEPMLDQSLNE</sequence>
<evidence type="ECO:0000313" key="2">
    <source>
        <dbReference type="Proteomes" id="UP000070054"/>
    </source>
</evidence>
<name>A0A135ST92_9PEZI</name>
<proteinExistence type="predicted"/>
<evidence type="ECO:0000313" key="1">
    <source>
        <dbReference type="EMBL" id="KXH39112.1"/>
    </source>
</evidence>